<feature type="domain" description="CRISPR-associated protein Cas6 C-terminal" evidence="1">
    <location>
        <begin position="117"/>
        <end position="228"/>
    </location>
</feature>
<gene>
    <name evidence="2" type="ordered locus">MLP_11380</name>
</gene>
<sequence length="245" mass="26660">MPSRWWIPLQGARPDRVRLEHLHAAVSRWFDRSPEQHAAGTKPYAISPLARDADSPGVGFELATLTAAAEECLLERVAPPATIRLGPDQVLLGEPRKTDTEQWSSLANPSSAGSWDLEFVTPVTFRRGNRSSPLPMAGSVLRGLLDSWNAWSGMPIRNLTRQDSDEIWVSDIDGRSEPMTVSGVRLSAFVGRVCFRCDNQAIADLVDPLFRLAPYAGVGSAKAKGLGVTRLHQAPARRSRATAAG</sequence>
<evidence type="ECO:0000259" key="1">
    <source>
        <dbReference type="Pfam" id="PF10040"/>
    </source>
</evidence>
<organism evidence="2 3">
    <name type="scientific">Microlunatus phosphovorus (strain ATCC 700054 / DSM 10555 / JCM 9379 / NBRC 101784 / NCIMB 13414 / VKM Ac-1990 / NM-1)</name>
    <dbReference type="NCBI Taxonomy" id="1032480"/>
    <lineage>
        <taxon>Bacteria</taxon>
        <taxon>Bacillati</taxon>
        <taxon>Actinomycetota</taxon>
        <taxon>Actinomycetes</taxon>
        <taxon>Propionibacteriales</taxon>
        <taxon>Propionibacteriaceae</taxon>
        <taxon>Microlunatus</taxon>
    </lineage>
</organism>
<reference evidence="2 3" key="1">
    <citation type="submission" date="2011-05" db="EMBL/GenBank/DDBJ databases">
        <title>Whole genome sequence of Microlunatus phosphovorus NM-1.</title>
        <authorList>
            <person name="Hosoyama A."/>
            <person name="Sasaki K."/>
            <person name="Harada T."/>
            <person name="Igarashi R."/>
            <person name="Kawakoshi A."/>
            <person name="Sasagawa M."/>
            <person name="Fukada J."/>
            <person name="Nakamura S."/>
            <person name="Katano Y."/>
            <person name="Hanada S."/>
            <person name="Kamagata Y."/>
            <person name="Nakamura N."/>
            <person name="Yamazaki S."/>
            <person name="Fujita N."/>
        </authorList>
    </citation>
    <scope>NUCLEOTIDE SEQUENCE [LARGE SCALE GENOMIC DNA]</scope>
    <source>
        <strain evidence="3">ATCC 700054 / DSM 10555 / JCM 9379 / NBRC 101784 / NCIMB 13414 / VKM Ac-1990 / NM-1</strain>
    </source>
</reference>
<dbReference type="KEGG" id="mph:MLP_11380"/>
<dbReference type="Proteomes" id="UP000007947">
    <property type="component" value="Chromosome"/>
</dbReference>
<proteinExistence type="predicted"/>
<protein>
    <recommendedName>
        <fullName evidence="1">CRISPR-associated protein Cas6 C-terminal domain-containing protein</fullName>
    </recommendedName>
</protein>
<dbReference type="EMBL" id="AP012204">
    <property type="protein sequence ID" value="BAK34152.1"/>
    <property type="molecule type" value="Genomic_DNA"/>
</dbReference>
<dbReference type="eggNOG" id="COG5551">
    <property type="taxonomic scope" value="Bacteria"/>
</dbReference>
<dbReference type="CDD" id="cd21141">
    <property type="entry name" value="Cas6_III-like"/>
    <property type="match status" value="1"/>
</dbReference>
<evidence type="ECO:0000313" key="2">
    <source>
        <dbReference type="EMBL" id="BAK34152.1"/>
    </source>
</evidence>
<name>F5XNN8_MICPN</name>
<accession>F5XNN8</accession>
<dbReference type="InterPro" id="IPR019267">
    <property type="entry name" value="CRISPR-assoc_Cas6_C"/>
</dbReference>
<dbReference type="Pfam" id="PF10040">
    <property type="entry name" value="CRISPR_Cas6"/>
    <property type="match status" value="1"/>
</dbReference>
<dbReference type="Gene3D" id="3.30.70.1900">
    <property type="match status" value="1"/>
</dbReference>
<dbReference type="OrthoDB" id="3725852at2"/>
<dbReference type="STRING" id="1032480.MLP_11380"/>
<dbReference type="RefSeq" id="WP_013862035.1">
    <property type="nucleotide sequence ID" value="NC_015635.1"/>
</dbReference>
<keyword evidence="3" id="KW-1185">Reference proteome</keyword>
<dbReference type="HOGENOM" id="CLU_099006_0_0_11"/>
<dbReference type="AlphaFoldDB" id="F5XNN8"/>
<evidence type="ECO:0000313" key="3">
    <source>
        <dbReference type="Proteomes" id="UP000007947"/>
    </source>
</evidence>